<proteinExistence type="predicted"/>
<sequence>MEKRKKDLDVQYSYFSPIGTTLKRKEREIDFTERSYMNFLSNLNMALTRQKNLQMTSATLKPLNPPLFPINPIPTARKAMVIISFIGTIIFIIGFFAMLEVFDRTIRDKFRAERIIPSTVMGVFPKDTKLRYRAYRDEYNRIATNYLANSIIPYFNPKNKPDIINFLSTAEESGKSLLISHLKDYWEERGLRVKVLSWHDEILNESRDYILSTNLSDLYDYENEDIIIVEHRAVTQTSVPVGLLQEASLNIMVVRADKVWRDIDRLAFNRVKENVAGKPLVLYLTETSRDVAEGFLGLLPPYNWLRKFVYKFAQFGLTSK</sequence>
<keyword evidence="1" id="KW-0812">Transmembrane</keyword>
<reference evidence="2" key="1">
    <citation type="submission" date="2019-08" db="EMBL/GenBank/DDBJ databases">
        <authorList>
            <person name="Kucharzyk K."/>
            <person name="Murdoch R.W."/>
            <person name="Higgins S."/>
            <person name="Loffler F."/>
        </authorList>
    </citation>
    <scope>NUCLEOTIDE SEQUENCE</scope>
</reference>
<dbReference type="GO" id="GO:0005886">
    <property type="term" value="C:plasma membrane"/>
    <property type="evidence" value="ECO:0007669"/>
    <property type="project" value="TreeGrafter"/>
</dbReference>
<dbReference type="InterPro" id="IPR050445">
    <property type="entry name" value="Bact_polysacc_biosynth/exp"/>
</dbReference>
<dbReference type="AlphaFoldDB" id="A0A645AS83"/>
<feature type="transmembrane region" description="Helical" evidence="1">
    <location>
        <begin position="79"/>
        <end position="102"/>
    </location>
</feature>
<gene>
    <name evidence="2" type="ORF">SDC9_102553</name>
</gene>
<accession>A0A645AS83</accession>
<dbReference type="GO" id="GO:0004713">
    <property type="term" value="F:protein tyrosine kinase activity"/>
    <property type="evidence" value="ECO:0007669"/>
    <property type="project" value="TreeGrafter"/>
</dbReference>
<organism evidence="2">
    <name type="scientific">bioreactor metagenome</name>
    <dbReference type="NCBI Taxonomy" id="1076179"/>
    <lineage>
        <taxon>unclassified sequences</taxon>
        <taxon>metagenomes</taxon>
        <taxon>ecological metagenomes</taxon>
    </lineage>
</organism>
<keyword evidence="1" id="KW-0472">Membrane</keyword>
<evidence type="ECO:0000313" key="2">
    <source>
        <dbReference type="EMBL" id="MPM55756.1"/>
    </source>
</evidence>
<dbReference type="EMBL" id="VSSQ01015421">
    <property type="protein sequence ID" value="MPM55756.1"/>
    <property type="molecule type" value="Genomic_DNA"/>
</dbReference>
<name>A0A645AS83_9ZZZZ</name>
<dbReference type="PANTHER" id="PTHR32309:SF13">
    <property type="entry name" value="FERRIC ENTEROBACTIN TRANSPORT PROTEIN FEPE"/>
    <property type="match status" value="1"/>
</dbReference>
<keyword evidence="1" id="KW-1133">Transmembrane helix</keyword>
<comment type="caution">
    <text evidence="2">The sequence shown here is derived from an EMBL/GenBank/DDBJ whole genome shotgun (WGS) entry which is preliminary data.</text>
</comment>
<dbReference type="PANTHER" id="PTHR32309">
    <property type="entry name" value="TYROSINE-PROTEIN KINASE"/>
    <property type="match status" value="1"/>
</dbReference>
<evidence type="ECO:0008006" key="3">
    <source>
        <dbReference type="Google" id="ProtNLM"/>
    </source>
</evidence>
<protein>
    <recommendedName>
        <fullName evidence="3">Tyrosine kinase G-rich domain-containing protein</fullName>
    </recommendedName>
</protein>
<evidence type="ECO:0000256" key="1">
    <source>
        <dbReference type="SAM" id="Phobius"/>
    </source>
</evidence>